<gene>
    <name evidence="10" type="ORF">JOC48_001201</name>
</gene>
<dbReference type="PROSITE" id="PS50893">
    <property type="entry name" value="ABC_TRANSPORTER_2"/>
    <property type="match status" value="1"/>
</dbReference>
<keyword evidence="4" id="KW-1003">Cell membrane</keyword>
<dbReference type="Gene3D" id="3.40.50.300">
    <property type="entry name" value="P-loop containing nucleotide triphosphate hydrolases"/>
    <property type="match status" value="1"/>
</dbReference>
<name>A0ABS2MY50_9BACI</name>
<evidence type="ECO:0000256" key="2">
    <source>
        <dbReference type="ARBA" id="ARBA00005417"/>
    </source>
</evidence>
<dbReference type="InterPro" id="IPR017871">
    <property type="entry name" value="ABC_transporter-like_CS"/>
</dbReference>
<dbReference type="InterPro" id="IPR003439">
    <property type="entry name" value="ABC_transporter-like_ATP-bd"/>
</dbReference>
<keyword evidence="5" id="KW-0547">Nucleotide-binding</keyword>
<keyword evidence="3" id="KW-0813">Transport</keyword>
<accession>A0ABS2MY50</accession>
<evidence type="ECO:0000313" key="10">
    <source>
        <dbReference type="EMBL" id="MBM7570723.1"/>
    </source>
</evidence>
<dbReference type="InterPro" id="IPR027417">
    <property type="entry name" value="P-loop_NTPase"/>
</dbReference>
<evidence type="ECO:0000256" key="1">
    <source>
        <dbReference type="ARBA" id="ARBA00004202"/>
    </source>
</evidence>
<evidence type="ECO:0000256" key="8">
    <source>
        <dbReference type="ARBA" id="ARBA00023136"/>
    </source>
</evidence>
<protein>
    <submittedName>
        <fullName evidence="10">Energy-coupling factor transport system ATP-binding protein</fullName>
        <ecNumber evidence="10">3.6.3.-</ecNumber>
    </submittedName>
</protein>
<evidence type="ECO:0000256" key="3">
    <source>
        <dbReference type="ARBA" id="ARBA00022448"/>
    </source>
</evidence>
<dbReference type="PANTHER" id="PTHR43553">
    <property type="entry name" value="HEAVY METAL TRANSPORTER"/>
    <property type="match status" value="1"/>
</dbReference>
<evidence type="ECO:0000256" key="6">
    <source>
        <dbReference type="ARBA" id="ARBA00022840"/>
    </source>
</evidence>
<sequence length="280" mass="30851">MENKAIKVENLTFRYPDAESDTLKNISFELDYGEVLGIIGPNGAGKTTLAMALKGLIPHTVDGEIQGKIIVDGKDVLKHDISEQVLNSGLVFQDPEGQLSQMSVEEEVAFGLGNIGVPRAEMVKRIEKALQTVGLAGFEKRSPLALSGGQQQRLAIASVMAMEPSIMMMDEPTTMLDPVGKNEVFKVLKSLKEKGMTGVIIEHEIERLTMYCDKILVLHEGESILFGTPKEIFSDLMLLKKFKLRGPQVTEVAYEVFNDKEQIPVVLDEAVQSFSKELKA</sequence>
<evidence type="ECO:0000259" key="9">
    <source>
        <dbReference type="PROSITE" id="PS50893"/>
    </source>
</evidence>
<evidence type="ECO:0000256" key="7">
    <source>
        <dbReference type="ARBA" id="ARBA00022967"/>
    </source>
</evidence>
<dbReference type="GO" id="GO:0005524">
    <property type="term" value="F:ATP binding"/>
    <property type="evidence" value="ECO:0007669"/>
    <property type="project" value="UniProtKB-KW"/>
</dbReference>
<keyword evidence="8" id="KW-0472">Membrane</keyword>
<comment type="similarity">
    <text evidence="2">Belongs to the ABC transporter superfamily.</text>
</comment>
<reference evidence="10 11" key="1">
    <citation type="submission" date="2021-01" db="EMBL/GenBank/DDBJ databases">
        <title>Genomic Encyclopedia of Type Strains, Phase IV (KMG-IV): sequencing the most valuable type-strain genomes for metagenomic binning, comparative biology and taxonomic classification.</title>
        <authorList>
            <person name="Goeker M."/>
        </authorList>
    </citation>
    <scope>NUCLEOTIDE SEQUENCE [LARGE SCALE GENOMIC DNA]</scope>
    <source>
        <strain evidence="10 11">DSM 23711</strain>
    </source>
</reference>
<dbReference type="EC" id="3.6.3.-" evidence="10"/>
<keyword evidence="7" id="KW-1278">Translocase</keyword>
<dbReference type="InterPro" id="IPR003593">
    <property type="entry name" value="AAA+_ATPase"/>
</dbReference>
<keyword evidence="11" id="KW-1185">Reference proteome</keyword>
<evidence type="ECO:0000313" key="11">
    <source>
        <dbReference type="Proteomes" id="UP001296943"/>
    </source>
</evidence>
<evidence type="ECO:0000256" key="5">
    <source>
        <dbReference type="ARBA" id="ARBA00022741"/>
    </source>
</evidence>
<dbReference type="SUPFAM" id="SSF52540">
    <property type="entry name" value="P-loop containing nucleoside triphosphate hydrolases"/>
    <property type="match status" value="1"/>
</dbReference>
<dbReference type="SMART" id="SM00382">
    <property type="entry name" value="AAA"/>
    <property type="match status" value="1"/>
</dbReference>
<keyword evidence="6 10" id="KW-0067">ATP-binding</keyword>
<dbReference type="GO" id="GO:0016787">
    <property type="term" value="F:hydrolase activity"/>
    <property type="evidence" value="ECO:0007669"/>
    <property type="project" value="UniProtKB-KW"/>
</dbReference>
<feature type="domain" description="ABC transporter" evidence="9">
    <location>
        <begin position="6"/>
        <end position="245"/>
    </location>
</feature>
<dbReference type="EMBL" id="JAFBDR010000005">
    <property type="protein sequence ID" value="MBM7570723.1"/>
    <property type="molecule type" value="Genomic_DNA"/>
</dbReference>
<comment type="subcellular location">
    <subcellularLocation>
        <location evidence="1">Cell membrane</location>
        <topology evidence="1">Peripheral membrane protein</topology>
    </subcellularLocation>
</comment>
<comment type="caution">
    <text evidence="10">The sequence shown here is derived from an EMBL/GenBank/DDBJ whole genome shotgun (WGS) entry which is preliminary data.</text>
</comment>
<dbReference type="InterPro" id="IPR050095">
    <property type="entry name" value="ECF_ABC_transporter_ATP-bd"/>
</dbReference>
<dbReference type="PANTHER" id="PTHR43553:SF24">
    <property type="entry name" value="ENERGY-COUPLING FACTOR TRANSPORTER ATP-BINDING PROTEIN ECFA1"/>
    <property type="match status" value="1"/>
</dbReference>
<organism evidence="10 11">
    <name type="scientific">Aquibacillus albus</name>
    <dbReference type="NCBI Taxonomy" id="1168171"/>
    <lineage>
        <taxon>Bacteria</taxon>
        <taxon>Bacillati</taxon>
        <taxon>Bacillota</taxon>
        <taxon>Bacilli</taxon>
        <taxon>Bacillales</taxon>
        <taxon>Bacillaceae</taxon>
        <taxon>Aquibacillus</taxon>
    </lineage>
</organism>
<dbReference type="CDD" id="cd03225">
    <property type="entry name" value="ABC_cobalt_CbiO_domain1"/>
    <property type="match status" value="1"/>
</dbReference>
<dbReference type="PROSITE" id="PS00211">
    <property type="entry name" value="ABC_TRANSPORTER_1"/>
    <property type="match status" value="1"/>
</dbReference>
<keyword evidence="10" id="KW-0378">Hydrolase</keyword>
<proteinExistence type="inferred from homology"/>
<evidence type="ECO:0000256" key="4">
    <source>
        <dbReference type="ARBA" id="ARBA00022475"/>
    </source>
</evidence>
<dbReference type="Pfam" id="PF00005">
    <property type="entry name" value="ABC_tran"/>
    <property type="match status" value="1"/>
</dbReference>
<dbReference type="InterPro" id="IPR015856">
    <property type="entry name" value="ABC_transpr_CbiO/EcfA_su"/>
</dbReference>
<dbReference type="RefSeq" id="WP_204498145.1">
    <property type="nucleotide sequence ID" value="NZ_JAFBDR010000005.1"/>
</dbReference>
<dbReference type="Proteomes" id="UP001296943">
    <property type="component" value="Unassembled WGS sequence"/>
</dbReference>